<keyword evidence="3" id="KW-1185">Reference proteome</keyword>
<accession>A0A8R7VJQ5</accession>
<protein>
    <submittedName>
        <fullName evidence="2">Uncharacterized protein</fullName>
    </submittedName>
</protein>
<dbReference type="Proteomes" id="UP000015106">
    <property type="component" value="Unassembled WGS sequence"/>
</dbReference>
<dbReference type="Gramene" id="TuG1812U0000239500.01.T02">
    <property type="protein sequence ID" value="TuG1812U0000239500.01.T02.s_cds5120"/>
    <property type="gene ID" value="TuG1812U0000239500.01"/>
</dbReference>
<dbReference type="PANTHER" id="PTHR31953">
    <property type="entry name" value="BETA-FRUCTOFURANOSIDASE, INSOLUBLE ISOENZYME CWINV1-RELATED"/>
    <property type="match status" value="1"/>
</dbReference>
<feature type="region of interest" description="Disordered" evidence="1">
    <location>
        <begin position="126"/>
        <end position="150"/>
    </location>
</feature>
<reference evidence="3" key="1">
    <citation type="journal article" date="2013" name="Nature">
        <title>Draft genome of the wheat A-genome progenitor Triticum urartu.</title>
        <authorList>
            <person name="Ling H.Q."/>
            <person name="Zhao S."/>
            <person name="Liu D."/>
            <person name="Wang J."/>
            <person name="Sun H."/>
            <person name="Zhang C."/>
            <person name="Fan H."/>
            <person name="Li D."/>
            <person name="Dong L."/>
            <person name="Tao Y."/>
            <person name="Gao C."/>
            <person name="Wu H."/>
            <person name="Li Y."/>
            <person name="Cui Y."/>
            <person name="Guo X."/>
            <person name="Zheng S."/>
            <person name="Wang B."/>
            <person name="Yu K."/>
            <person name="Liang Q."/>
            <person name="Yang W."/>
            <person name="Lou X."/>
            <person name="Chen J."/>
            <person name="Feng M."/>
            <person name="Jian J."/>
            <person name="Zhang X."/>
            <person name="Luo G."/>
            <person name="Jiang Y."/>
            <person name="Liu J."/>
            <person name="Wang Z."/>
            <person name="Sha Y."/>
            <person name="Zhang B."/>
            <person name="Wu H."/>
            <person name="Tang D."/>
            <person name="Shen Q."/>
            <person name="Xue P."/>
            <person name="Zou S."/>
            <person name="Wang X."/>
            <person name="Liu X."/>
            <person name="Wang F."/>
            <person name="Yang Y."/>
            <person name="An X."/>
            <person name="Dong Z."/>
            <person name="Zhang K."/>
            <person name="Zhang X."/>
            <person name="Luo M.C."/>
            <person name="Dvorak J."/>
            <person name="Tong Y."/>
            <person name="Wang J."/>
            <person name="Yang H."/>
            <person name="Li Z."/>
            <person name="Wang D."/>
            <person name="Zhang A."/>
            <person name="Wang J."/>
        </authorList>
    </citation>
    <scope>NUCLEOTIDE SEQUENCE</scope>
    <source>
        <strain evidence="3">cv. G1812</strain>
    </source>
</reference>
<evidence type="ECO:0000313" key="3">
    <source>
        <dbReference type="Proteomes" id="UP000015106"/>
    </source>
</evidence>
<evidence type="ECO:0000313" key="2">
    <source>
        <dbReference type="EnsemblPlants" id="TuG1812U0000239500.01.T02.s_cds5120"/>
    </source>
</evidence>
<proteinExistence type="predicted"/>
<dbReference type="EnsemblPlants" id="TuG1812U0000239500.01.T02">
    <property type="protein sequence ID" value="TuG1812U0000239500.01.T02.s_cds5120"/>
    <property type="gene ID" value="TuG1812U0000239500.01"/>
</dbReference>
<reference evidence="2" key="2">
    <citation type="submission" date="2022-06" db="UniProtKB">
        <authorList>
            <consortium name="EnsemblPlants"/>
        </authorList>
    </citation>
    <scope>IDENTIFICATION</scope>
</reference>
<organism evidence="2 3">
    <name type="scientific">Triticum urartu</name>
    <name type="common">Red wild einkorn</name>
    <name type="synonym">Crithodium urartu</name>
    <dbReference type="NCBI Taxonomy" id="4572"/>
    <lineage>
        <taxon>Eukaryota</taxon>
        <taxon>Viridiplantae</taxon>
        <taxon>Streptophyta</taxon>
        <taxon>Embryophyta</taxon>
        <taxon>Tracheophyta</taxon>
        <taxon>Spermatophyta</taxon>
        <taxon>Magnoliopsida</taxon>
        <taxon>Liliopsida</taxon>
        <taxon>Poales</taxon>
        <taxon>Poaceae</taxon>
        <taxon>BOP clade</taxon>
        <taxon>Pooideae</taxon>
        <taxon>Triticodae</taxon>
        <taxon>Triticeae</taxon>
        <taxon>Triticinae</taxon>
        <taxon>Triticum</taxon>
    </lineage>
</organism>
<sequence length="150" mass="16170">MVYLKLIYVCAFVMQSIPRTVELDEKTRTNLIQWPVVEIETLRINSTDLGGTTIDTGSVLPLPLRRATQLDIEATFHLDTSAIAAVNEAESATTAAPAVVLPTVALSVLSDSSSLLTVPSRSRRRCTSTCRGASMGASRPISARTSHGRR</sequence>
<dbReference type="InterPro" id="IPR050551">
    <property type="entry name" value="Fructan_Metab_Enzymes"/>
</dbReference>
<dbReference type="AlphaFoldDB" id="A0A8R7VJQ5"/>
<name>A0A8R7VJQ5_TRIUA</name>
<evidence type="ECO:0000256" key="1">
    <source>
        <dbReference type="SAM" id="MobiDB-lite"/>
    </source>
</evidence>